<accession>A0A9N9XEJ8</accession>
<evidence type="ECO:0000313" key="2">
    <source>
        <dbReference type="Proteomes" id="UP001153709"/>
    </source>
</evidence>
<proteinExistence type="predicted"/>
<organism evidence="1 2">
    <name type="scientific">Diabrotica balteata</name>
    <name type="common">Banded cucumber beetle</name>
    <dbReference type="NCBI Taxonomy" id="107213"/>
    <lineage>
        <taxon>Eukaryota</taxon>
        <taxon>Metazoa</taxon>
        <taxon>Ecdysozoa</taxon>
        <taxon>Arthropoda</taxon>
        <taxon>Hexapoda</taxon>
        <taxon>Insecta</taxon>
        <taxon>Pterygota</taxon>
        <taxon>Neoptera</taxon>
        <taxon>Endopterygota</taxon>
        <taxon>Coleoptera</taxon>
        <taxon>Polyphaga</taxon>
        <taxon>Cucujiformia</taxon>
        <taxon>Chrysomeloidea</taxon>
        <taxon>Chrysomelidae</taxon>
        <taxon>Galerucinae</taxon>
        <taxon>Diabroticina</taxon>
        <taxon>Diabroticites</taxon>
        <taxon>Diabrotica</taxon>
    </lineage>
</organism>
<sequence>MLRISWIDHCTNVSILEQLKVKERLLKQIQQRNLQYFGHIARRTGTMEKLILEGIVEGKRSRGRSPSRWVDQTKTLINQGLHEAEQLVQDREGWREILKK</sequence>
<dbReference type="EMBL" id="OU898279">
    <property type="protein sequence ID" value="CAG9832941.1"/>
    <property type="molecule type" value="Genomic_DNA"/>
</dbReference>
<reference evidence="1" key="1">
    <citation type="submission" date="2022-01" db="EMBL/GenBank/DDBJ databases">
        <authorList>
            <person name="King R."/>
        </authorList>
    </citation>
    <scope>NUCLEOTIDE SEQUENCE</scope>
</reference>
<dbReference type="OrthoDB" id="425681at2759"/>
<dbReference type="AlphaFoldDB" id="A0A9N9XEJ8"/>
<evidence type="ECO:0000313" key="1">
    <source>
        <dbReference type="EMBL" id="CAG9832941.1"/>
    </source>
</evidence>
<gene>
    <name evidence="1" type="ORF">DIABBA_LOCUS6379</name>
</gene>
<feature type="non-terminal residue" evidence="1">
    <location>
        <position position="100"/>
    </location>
</feature>
<dbReference type="Proteomes" id="UP001153709">
    <property type="component" value="Chromosome 4"/>
</dbReference>
<protein>
    <submittedName>
        <fullName evidence="1">Uncharacterized protein</fullName>
    </submittedName>
</protein>
<keyword evidence="2" id="KW-1185">Reference proteome</keyword>
<name>A0A9N9XEJ8_DIABA</name>